<evidence type="ECO:0000256" key="1">
    <source>
        <dbReference type="SAM" id="Phobius"/>
    </source>
</evidence>
<feature type="transmembrane region" description="Helical" evidence="1">
    <location>
        <begin position="23"/>
        <end position="42"/>
    </location>
</feature>
<dbReference type="Proteomes" id="UP001201629">
    <property type="component" value="Unassembled WGS sequence"/>
</dbReference>
<sequence>MNVRRLAAIDMYGSRGTTRRRRIILAEFLVGVVLMVTWGIWLLTSSSGLSTRAIGLWLTGAGLNYTPLSLYALALMRPGALEAELAGVDIDRELRRYTMLQLWVFVPLSLVVLAIRDALARRKARTTTP</sequence>
<dbReference type="RefSeq" id="WP_238679045.1">
    <property type="nucleotide sequence ID" value="NZ_JAKKFD010000021.1"/>
</dbReference>
<gene>
    <name evidence="2" type="ORF">NIE79_002022</name>
</gene>
<keyword evidence="1" id="KW-1133">Transmembrane helix</keyword>
<dbReference type="EMBL" id="JAKKFD010000021">
    <property type="protein sequence ID" value="MCG5443878.1"/>
    <property type="molecule type" value="Genomic_DNA"/>
</dbReference>
<keyword evidence="1" id="KW-0812">Transmembrane</keyword>
<evidence type="ECO:0000313" key="3">
    <source>
        <dbReference type="Proteomes" id="UP001201629"/>
    </source>
</evidence>
<name>A0ABS9N2D0_9ACTN</name>
<protein>
    <submittedName>
        <fullName evidence="2">Uncharacterized protein</fullName>
    </submittedName>
</protein>
<proteinExistence type="predicted"/>
<feature type="transmembrane region" description="Helical" evidence="1">
    <location>
        <begin position="54"/>
        <end position="76"/>
    </location>
</feature>
<evidence type="ECO:0000313" key="2">
    <source>
        <dbReference type="EMBL" id="MCG5443878.1"/>
    </source>
</evidence>
<keyword evidence="3" id="KW-1185">Reference proteome</keyword>
<reference evidence="2 3" key="1">
    <citation type="submission" date="2022-01" db="EMBL/GenBank/DDBJ databases">
        <authorList>
            <person name="Riesco R."/>
            <person name="Trujillo M.E."/>
        </authorList>
    </citation>
    <scope>NUCLEOTIDE SEQUENCE [LARGE SCALE GENOMIC DNA]</scope>
    <source>
        <strain evidence="2 3">NIE79</strain>
    </source>
</reference>
<keyword evidence="1" id="KW-0472">Membrane</keyword>
<organism evidence="2 3">
    <name type="scientific">Micromonospora trifolii</name>
    <dbReference type="NCBI Taxonomy" id="2911208"/>
    <lineage>
        <taxon>Bacteria</taxon>
        <taxon>Bacillati</taxon>
        <taxon>Actinomycetota</taxon>
        <taxon>Actinomycetes</taxon>
        <taxon>Micromonosporales</taxon>
        <taxon>Micromonosporaceae</taxon>
        <taxon>Micromonospora</taxon>
    </lineage>
</organism>
<accession>A0ABS9N2D0</accession>
<comment type="caution">
    <text evidence="2">The sequence shown here is derived from an EMBL/GenBank/DDBJ whole genome shotgun (WGS) entry which is preliminary data.</text>
</comment>
<feature type="transmembrane region" description="Helical" evidence="1">
    <location>
        <begin position="97"/>
        <end position="115"/>
    </location>
</feature>